<dbReference type="Proteomes" id="UP000504627">
    <property type="component" value="Unplaced"/>
</dbReference>
<dbReference type="GO" id="GO:0009986">
    <property type="term" value="C:cell surface"/>
    <property type="evidence" value="ECO:0007669"/>
    <property type="project" value="TreeGrafter"/>
</dbReference>
<keyword evidence="5" id="KW-0808">Transferase</keyword>
<reference evidence="5" key="1">
    <citation type="submission" date="2025-08" db="UniProtKB">
        <authorList>
            <consortium name="RefSeq"/>
        </authorList>
    </citation>
    <scope>IDENTIFICATION</scope>
    <source>
        <tissue evidence="5">Muscle</tissue>
    </source>
</reference>
<dbReference type="RefSeq" id="XP_027585901.1">
    <property type="nucleotide sequence ID" value="XM_027730100.2"/>
</dbReference>
<evidence type="ECO:0000256" key="2">
    <source>
        <dbReference type="SAM" id="Phobius"/>
    </source>
</evidence>
<keyword evidence="2" id="KW-0812">Transmembrane</keyword>
<keyword evidence="3" id="KW-0732">Signal</keyword>
<keyword evidence="2" id="KW-0472">Membrane</keyword>
<dbReference type="PANTHER" id="PTHR11032">
    <property type="entry name" value="SL CYTOKINE"/>
    <property type="match status" value="1"/>
</dbReference>
<keyword evidence="4" id="KW-1185">Reference proteome</keyword>
<dbReference type="GO" id="GO:0016301">
    <property type="term" value="F:kinase activity"/>
    <property type="evidence" value="ECO:0007669"/>
    <property type="project" value="UniProtKB-KW"/>
</dbReference>
<dbReference type="Pfam" id="PF02947">
    <property type="entry name" value="Flt3_lig"/>
    <property type="match status" value="1"/>
</dbReference>
<dbReference type="GO" id="GO:0030971">
    <property type="term" value="F:receptor tyrosine kinase binding"/>
    <property type="evidence" value="ECO:0007669"/>
    <property type="project" value="TreeGrafter"/>
</dbReference>
<dbReference type="GO" id="GO:0008284">
    <property type="term" value="P:positive regulation of cell population proliferation"/>
    <property type="evidence" value="ECO:0007669"/>
    <property type="project" value="TreeGrafter"/>
</dbReference>
<sequence length="234" mass="24396">MDSPPAGSALVPLLLLLAVPPPGSCCSFSFNPVSSTFGTHLNELTPWLLLDYPVAMPSNLEPDSGCSPLWGLHFGAAALRRMRGVAGQDLAPLLSALLAHLSFVAECHIQDPQGCVRLETVNVSRLLETLGRDLGELRGRPPHFPGCARLRCRPGTAPGPPRDPPAPPPLTTPAVQLEGALGARQGPPPPRGHGLVLLGGLGGTLGLAAAAWVLWRRPCGQPSQGPPMSEQDGT</sequence>
<dbReference type="InterPro" id="IPR009079">
    <property type="entry name" value="4_helix_cytokine-like_core"/>
</dbReference>
<keyword evidence="2" id="KW-1133">Transmembrane helix</keyword>
<dbReference type="GeneID" id="113992620"/>
<dbReference type="SUPFAM" id="SSF47266">
    <property type="entry name" value="4-helical cytokines"/>
    <property type="match status" value="1"/>
</dbReference>
<evidence type="ECO:0000256" key="1">
    <source>
        <dbReference type="SAM" id="MobiDB-lite"/>
    </source>
</evidence>
<dbReference type="Gene3D" id="1.20.1250.10">
    <property type="match status" value="1"/>
</dbReference>
<protein>
    <submittedName>
        <fullName evidence="5">Fms-related tyrosine kinase 3 ligand</fullName>
    </submittedName>
</protein>
<evidence type="ECO:0000313" key="5">
    <source>
        <dbReference type="RefSeq" id="XP_027585901.1"/>
    </source>
</evidence>
<proteinExistence type="predicted"/>
<organism evidence="4 5">
    <name type="scientific">Pipra filicauda</name>
    <name type="common">Wire-tailed manakin</name>
    <dbReference type="NCBI Taxonomy" id="649802"/>
    <lineage>
        <taxon>Eukaryota</taxon>
        <taxon>Metazoa</taxon>
        <taxon>Chordata</taxon>
        <taxon>Craniata</taxon>
        <taxon>Vertebrata</taxon>
        <taxon>Euteleostomi</taxon>
        <taxon>Archelosauria</taxon>
        <taxon>Archosauria</taxon>
        <taxon>Dinosauria</taxon>
        <taxon>Saurischia</taxon>
        <taxon>Theropoda</taxon>
        <taxon>Coelurosauria</taxon>
        <taxon>Aves</taxon>
        <taxon>Neognathae</taxon>
        <taxon>Neoaves</taxon>
        <taxon>Telluraves</taxon>
        <taxon>Australaves</taxon>
        <taxon>Passeriformes</taxon>
        <taxon>Pipridae</taxon>
        <taxon>Pipra</taxon>
    </lineage>
</organism>
<name>A0A6J2HEG7_9PASS</name>
<dbReference type="InterPro" id="IPR004213">
    <property type="entry name" value="Flt3_lig"/>
</dbReference>
<evidence type="ECO:0000313" key="4">
    <source>
        <dbReference type="Proteomes" id="UP000504627"/>
    </source>
</evidence>
<accession>A0A6J2HEG7</accession>
<dbReference type="GO" id="GO:0005615">
    <property type="term" value="C:extracellular space"/>
    <property type="evidence" value="ECO:0007669"/>
    <property type="project" value="TreeGrafter"/>
</dbReference>
<gene>
    <name evidence="5" type="primary">FLT3LG</name>
</gene>
<dbReference type="PANTHER" id="PTHR11032:SF1">
    <property type="entry name" value="FMS-RELATED TYROSINE KINASE 3 LIGAND"/>
    <property type="match status" value="1"/>
</dbReference>
<feature type="region of interest" description="Disordered" evidence="1">
    <location>
        <begin position="152"/>
        <end position="174"/>
    </location>
</feature>
<keyword evidence="5" id="KW-0418">Kinase</keyword>
<evidence type="ECO:0000256" key="3">
    <source>
        <dbReference type="SAM" id="SignalP"/>
    </source>
</evidence>
<feature type="transmembrane region" description="Helical" evidence="2">
    <location>
        <begin position="194"/>
        <end position="215"/>
    </location>
</feature>
<dbReference type="AlphaFoldDB" id="A0A6J2HEG7"/>
<dbReference type="InParanoid" id="A0A6J2HEG7"/>
<feature type="chain" id="PRO_5026806160" evidence="3">
    <location>
        <begin position="26"/>
        <end position="234"/>
    </location>
</feature>
<feature type="signal peptide" evidence="3">
    <location>
        <begin position="1"/>
        <end position="25"/>
    </location>
</feature>
<dbReference type="GO" id="GO:0005125">
    <property type="term" value="F:cytokine activity"/>
    <property type="evidence" value="ECO:0007669"/>
    <property type="project" value="InterPro"/>
</dbReference>
<feature type="compositionally biased region" description="Pro residues" evidence="1">
    <location>
        <begin position="157"/>
        <end position="171"/>
    </location>
</feature>
<dbReference type="CTD" id="2323"/>
<dbReference type="GO" id="GO:0016020">
    <property type="term" value="C:membrane"/>
    <property type="evidence" value="ECO:0007669"/>
    <property type="project" value="InterPro"/>
</dbReference>